<reference evidence="1 2" key="1">
    <citation type="journal article" date="2015" name="Biotechnol. Biofuels">
        <title>Enhanced degradation of softwood versus hardwood by the white-rot fungus Pycnoporus coccineus.</title>
        <authorList>
            <person name="Couturier M."/>
            <person name="Navarro D."/>
            <person name="Chevret D."/>
            <person name="Henrissat B."/>
            <person name="Piumi F."/>
            <person name="Ruiz-Duenas F.J."/>
            <person name="Martinez A.T."/>
            <person name="Grigoriev I.V."/>
            <person name="Riley R."/>
            <person name="Lipzen A."/>
            <person name="Berrin J.G."/>
            <person name="Master E.R."/>
            <person name="Rosso M.N."/>
        </authorList>
    </citation>
    <scope>NUCLEOTIDE SEQUENCE [LARGE SCALE GENOMIC DNA]</scope>
    <source>
        <strain evidence="1 2">BRFM310</strain>
    </source>
</reference>
<accession>A0A1Y2IFT8</accession>
<evidence type="ECO:0000313" key="2">
    <source>
        <dbReference type="Proteomes" id="UP000193067"/>
    </source>
</evidence>
<dbReference type="EMBL" id="KZ084122">
    <property type="protein sequence ID" value="OSD00056.1"/>
    <property type="molecule type" value="Genomic_DNA"/>
</dbReference>
<dbReference type="AlphaFoldDB" id="A0A1Y2IFT8"/>
<sequence>MSQEDPSAPLCAARTCAPEGARAFFTLLEVKSAWYLPRDPWVVDETIYETATLSGIPC</sequence>
<gene>
    <name evidence="1" type="ORF">PYCCODRAFT_730311</name>
</gene>
<proteinExistence type="predicted"/>
<name>A0A1Y2IFT8_TRAC3</name>
<evidence type="ECO:0000313" key="1">
    <source>
        <dbReference type="EMBL" id="OSD00056.1"/>
    </source>
</evidence>
<protein>
    <submittedName>
        <fullName evidence="1">Uncharacterized protein</fullName>
    </submittedName>
</protein>
<dbReference type="Proteomes" id="UP000193067">
    <property type="component" value="Unassembled WGS sequence"/>
</dbReference>
<organism evidence="1 2">
    <name type="scientific">Trametes coccinea (strain BRFM310)</name>
    <name type="common">Pycnoporus coccineus</name>
    <dbReference type="NCBI Taxonomy" id="1353009"/>
    <lineage>
        <taxon>Eukaryota</taxon>
        <taxon>Fungi</taxon>
        <taxon>Dikarya</taxon>
        <taxon>Basidiomycota</taxon>
        <taxon>Agaricomycotina</taxon>
        <taxon>Agaricomycetes</taxon>
        <taxon>Polyporales</taxon>
        <taxon>Polyporaceae</taxon>
        <taxon>Trametes</taxon>
    </lineage>
</organism>
<keyword evidence="2" id="KW-1185">Reference proteome</keyword>